<dbReference type="PATRIC" id="fig|1229276.3.peg.678"/>
<evidence type="ECO:0000256" key="1">
    <source>
        <dbReference type="SAM" id="Phobius"/>
    </source>
</evidence>
<dbReference type="STRING" id="1229276.DI53_0657"/>
<evidence type="ECO:0000313" key="2">
    <source>
        <dbReference type="EMBL" id="KGE15553.1"/>
    </source>
</evidence>
<accession>A0A0B8T567</accession>
<keyword evidence="1" id="KW-0812">Transmembrane</keyword>
<proteinExistence type="predicted"/>
<dbReference type="Proteomes" id="UP000031802">
    <property type="component" value="Unassembled WGS sequence"/>
</dbReference>
<dbReference type="AlphaFoldDB" id="A0A0B8T567"/>
<evidence type="ECO:0000313" key="3">
    <source>
        <dbReference type="Proteomes" id="UP000031802"/>
    </source>
</evidence>
<dbReference type="EMBL" id="JJMU01000010">
    <property type="protein sequence ID" value="KGE15553.1"/>
    <property type="molecule type" value="Genomic_DNA"/>
</dbReference>
<keyword evidence="3" id="KW-1185">Reference proteome</keyword>
<keyword evidence="1" id="KW-1133">Transmembrane helix</keyword>
<name>A0A0B8T567_9SPHI</name>
<evidence type="ECO:0008006" key="4">
    <source>
        <dbReference type="Google" id="ProtNLM"/>
    </source>
</evidence>
<reference evidence="3" key="1">
    <citation type="submission" date="2014-04" db="EMBL/GenBank/DDBJ databases">
        <title>Whole-Genome optical mapping and complete genome sequence of Sphingobacterium deserti sp. nov., a new spaces isolated from desert in the west of China.</title>
        <authorList>
            <person name="Teng C."/>
            <person name="Zhou Z."/>
            <person name="Li X."/>
            <person name="Chen M."/>
            <person name="Lin M."/>
            <person name="Wang L."/>
            <person name="Su S."/>
            <person name="Zhang C."/>
            <person name="Zhang W."/>
        </authorList>
    </citation>
    <scope>NUCLEOTIDE SEQUENCE [LARGE SCALE GENOMIC DNA]</scope>
    <source>
        <strain evidence="3">ACCC05744</strain>
    </source>
</reference>
<reference evidence="2 3" key="2">
    <citation type="journal article" date="2015" name="PLoS ONE">
        <title>Whole-Genome Optical Mapping and Finished Genome Sequence of Sphingobacterium deserti sp. nov., a New Species Isolated from the Western Desert of China.</title>
        <authorList>
            <person name="Teng C."/>
            <person name="Zhou Z."/>
            <person name="Molnar I."/>
            <person name="Li X."/>
            <person name="Tang R."/>
            <person name="Chen M."/>
            <person name="Wang L."/>
            <person name="Su S."/>
            <person name="Zhang W."/>
            <person name="Lin M."/>
        </authorList>
    </citation>
    <scope>NUCLEOTIDE SEQUENCE [LARGE SCALE GENOMIC DNA]</scope>
    <source>
        <strain evidence="3">ACCC05744</strain>
    </source>
</reference>
<protein>
    <recommendedName>
        <fullName evidence="4">Lipocalin-like domain-containing protein</fullName>
    </recommendedName>
</protein>
<sequence>MSRDILAKMNYIFIALLLIGSSLVVMYHENPERLIQGEWVEKEWRLEKDNGSAELASNSQLQEGLRREILRDFEELHLGVWKFEENRQLQSADSTQNSKIEWLIKGRGHVLELRKDGKQIESFQIQQISDDKLVLHLNFDLQVKGIIEIVLERKDPSDQYAKKI</sequence>
<comment type="caution">
    <text evidence="2">The sequence shown here is derived from an EMBL/GenBank/DDBJ whole genome shotgun (WGS) entry which is preliminary data.</text>
</comment>
<keyword evidence="1" id="KW-0472">Membrane</keyword>
<feature type="transmembrane region" description="Helical" evidence="1">
    <location>
        <begin position="9"/>
        <end position="27"/>
    </location>
</feature>
<gene>
    <name evidence="2" type="ORF">DI53_0657</name>
</gene>
<organism evidence="2 3">
    <name type="scientific">Sphingobacterium deserti</name>
    <dbReference type="NCBI Taxonomy" id="1229276"/>
    <lineage>
        <taxon>Bacteria</taxon>
        <taxon>Pseudomonadati</taxon>
        <taxon>Bacteroidota</taxon>
        <taxon>Sphingobacteriia</taxon>
        <taxon>Sphingobacteriales</taxon>
        <taxon>Sphingobacteriaceae</taxon>
        <taxon>Sphingobacterium</taxon>
    </lineage>
</organism>